<feature type="transmembrane region" description="Helical" evidence="11">
    <location>
        <begin position="141"/>
        <end position="163"/>
    </location>
</feature>
<keyword evidence="5" id="KW-0630">Potassium</keyword>
<evidence type="ECO:0000256" key="6">
    <source>
        <dbReference type="ARBA" id="ARBA00022989"/>
    </source>
</evidence>
<evidence type="ECO:0000256" key="8">
    <source>
        <dbReference type="ARBA" id="ARBA00023136"/>
    </source>
</evidence>
<proteinExistence type="inferred from homology"/>
<evidence type="ECO:0000256" key="1">
    <source>
        <dbReference type="ARBA" id="ARBA00004141"/>
    </source>
</evidence>
<keyword evidence="8 11" id="KW-0472">Membrane</keyword>
<dbReference type="OrthoDB" id="2687058at2759"/>
<sequence>MVQRRVSATAGLVQGRHRQELFICQFSDMTNSKGCIWSGGDPLSFSLPLVLAQLIFIFFVTRIIFGLIRPLKQSMVSAQLIAGIFLGQSGLGRFRSYAATMFRPGGKLVLQTVADIGFLFHVFVLGIQIDPTMIRRVGRNAVLIGASSFALPFAVGGIASLALPVFSDIDDATEHFLPFIAVINSASFFPVVTTLLSDLKILNSEIGRIATLASLVNDVCIYAASILFTAVDASASDSKWNGALSVAWIGAFVIVVVFALRPLLKHVARNIPVRGSMKESQFLMIAALALICGFVAQTIGQPAAVGTFILGIVVPEGPPLGSSLVYKIDYFCTGLLLPAKFAISGLSMNIFSLGKGKSLLGVEAVILLGYLGKFTGTLVAAVFFGVSFRDATSLALIMCCKGIVEASYYIGLKDSGIISNEAYALLLITMLVITGIARPLICYLYEPSRRYSGCRTKSIQHLDPNAELRVQVCIHSEDNVPSIVNLLEATNASRRRPIAVFVLNLMELKGSAAAVLVPTHKRKVKLKSLPSRTEHISNAFNILAQRNRGFTAVQHFTSIVPYATMHDDICTIAVDKGVNIVILPFHKQWAIAGTVGANFPAIRMVNQQVLHKVPCSVGILVDRGQLADNTQILFGHSLFRVTMLYLGGPNDNEALAYCCRMLGHPHISVNLVWLRHSSDVNIEKKMEPSMIHWFKAHSKVAGRVSFKEQVVHDAVGTTQVLRSLDDCCDLCIVGRDHEQSELTLGINEWIECPELGFIGDMLATSDYSFSLLVVQQIPPGTELINVESLKPVAGSFLSGSGIYSQQSATSKYSQQSATSKYSQHSATGKYSQHSASGKYSQHSGFGSLG</sequence>
<accession>A0A2G2XZL2</accession>
<protein>
    <submittedName>
        <fullName evidence="15">Uncharacterized protein</fullName>
    </submittedName>
</protein>
<dbReference type="Pfam" id="PF00999">
    <property type="entry name" value="Na_H_Exchanger"/>
    <property type="match status" value="1"/>
</dbReference>
<keyword evidence="4 11" id="KW-0812">Transmembrane</keyword>
<comment type="caution">
    <text evidence="15">The sequence shown here is derived from an EMBL/GenBank/DDBJ whole genome shotgun (WGS) entry which is preliminary data.</text>
</comment>
<evidence type="ECO:0000256" key="9">
    <source>
        <dbReference type="ARBA" id="ARBA00038341"/>
    </source>
</evidence>
<comment type="similarity">
    <text evidence="9">Belongs to the monovalent cation:proton antiporter 2 (CPA2) transporter (TC 2.A.37) family. CHX (TC 2.A.37.4) subfamily.</text>
</comment>
<dbReference type="OMA" id="ICTIAME"/>
<feature type="transmembrane region" description="Helical" evidence="11">
    <location>
        <begin position="285"/>
        <end position="314"/>
    </location>
</feature>
<dbReference type="InterPro" id="IPR050794">
    <property type="entry name" value="CPA2_transporter"/>
</dbReference>
<evidence type="ECO:0000259" key="12">
    <source>
        <dbReference type="Pfam" id="PF00999"/>
    </source>
</evidence>
<keyword evidence="3" id="KW-0633">Potassium transport</keyword>
<organism evidence="15 16">
    <name type="scientific">Capsicum annuum</name>
    <name type="common">Capsicum pepper</name>
    <dbReference type="NCBI Taxonomy" id="4072"/>
    <lineage>
        <taxon>Eukaryota</taxon>
        <taxon>Viridiplantae</taxon>
        <taxon>Streptophyta</taxon>
        <taxon>Embryophyta</taxon>
        <taxon>Tracheophyta</taxon>
        <taxon>Spermatophyta</taxon>
        <taxon>Magnoliopsida</taxon>
        <taxon>eudicotyledons</taxon>
        <taxon>Gunneridae</taxon>
        <taxon>Pentapetalae</taxon>
        <taxon>asterids</taxon>
        <taxon>lamiids</taxon>
        <taxon>Solanales</taxon>
        <taxon>Solanaceae</taxon>
        <taxon>Solanoideae</taxon>
        <taxon>Capsiceae</taxon>
        <taxon>Capsicum</taxon>
    </lineage>
</organism>
<dbReference type="AlphaFoldDB" id="A0A2G2XZL2"/>
<evidence type="ECO:0000256" key="5">
    <source>
        <dbReference type="ARBA" id="ARBA00022958"/>
    </source>
</evidence>
<dbReference type="GO" id="GO:0015297">
    <property type="term" value="F:antiporter activity"/>
    <property type="evidence" value="ECO:0007669"/>
    <property type="project" value="InterPro"/>
</dbReference>
<evidence type="ECO:0000256" key="2">
    <source>
        <dbReference type="ARBA" id="ARBA00022448"/>
    </source>
</evidence>
<feature type="domain" description="Cation/H(+) antiporter central" evidence="13">
    <location>
        <begin position="495"/>
        <end position="625"/>
    </location>
</feature>
<dbReference type="GO" id="GO:0006885">
    <property type="term" value="P:regulation of pH"/>
    <property type="evidence" value="ECO:0000318"/>
    <property type="project" value="GO_Central"/>
</dbReference>
<dbReference type="InterPro" id="IPR057291">
    <property type="entry name" value="CHX17_2nd"/>
</dbReference>
<dbReference type="InterPro" id="IPR057290">
    <property type="entry name" value="CHX17_C"/>
</dbReference>
<evidence type="ECO:0000256" key="3">
    <source>
        <dbReference type="ARBA" id="ARBA00022538"/>
    </source>
</evidence>
<dbReference type="Gene3D" id="1.20.1530.20">
    <property type="match status" value="1"/>
</dbReference>
<feature type="transmembrane region" description="Helical" evidence="11">
    <location>
        <begin position="334"/>
        <end position="353"/>
    </location>
</feature>
<feature type="region of interest" description="Disordered" evidence="10">
    <location>
        <begin position="828"/>
        <end position="849"/>
    </location>
</feature>
<evidence type="ECO:0000313" key="15">
    <source>
        <dbReference type="EMBL" id="PHT62935.1"/>
    </source>
</evidence>
<dbReference type="GO" id="GO:1902600">
    <property type="term" value="P:proton transmembrane transport"/>
    <property type="evidence" value="ECO:0007669"/>
    <property type="project" value="InterPro"/>
</dbReference>
<dbReference type="InterPro" id="IPR006153">
    <property type="entry name" value="Cation/H_exchanger_TM"/>
</dbReference>
<keyword evidence="16" id="KW-1185">Reference proteome</keyword>
<evidence type="ECO:0000259" key="13">
    <source>
        <dbReference type="Pfam" id="PF23256"/>
    </source>
</evidence>
<feature type="transmembrane region" description="Helical" evidence="11">
    <location>
        <begin position="422"/>
        <end position="441"/>
    </location>
</feature>
<feature type="domain" description="Cation/H(+) antiporter C-terminal" evidence="14">
    <location>
        <begin position="641"/>
        <end position="776"/>
    </location>
</feature>
<dbReference type="Pfam" id="PF23256">
    <property type="entry name" value="CHX17_2nd"/>
    <property type="match status" value="1"/>
</dbReference>
<gene>
    <name evidence="15" type="ORF">T459_33222</name>
</gene>
<dbReference type="GO" id="GO:0012505">
    <property type="term" value="C:endomembrane system"/>
    <property type="evidence" value="ECO:0000318"/>
    <property type="project" value="GO_Central"/>
</dbReference>
<dbReference type="GO" id="GO:0016020">
    <property type="term" value="C:membrane"/>
    <property type="evidence" value="ECO:0007669"/>
    <property type="project" value="UniProtKB-SubCell"/>
</dbReference>
<dbReference type="InterPro" id="IPR038770">
    <property type="entry name" value="Na+/solute_symporter_sf"/>
</dbReference>
<feature type="transmembrane region" description="Helical" evidence="11">
    <location>
        <begin position="175"/>
        <end position="197"/>
    </location>
</feature>
<comment type="subcellular location">
    <subcellularLocation>
        <location evidence="1">Membrane</location>
        <topology evidence="1">Multi-pass membrane protein</topology>
    </subcellularLocation>
</comment>
<keyword evidence="7" id="KW-0406">Ion transport</keyword>
<dbReference type="GO" id="GO:0098662">
    <property type="term" value="P:inorganic cation transmembrane transport"/>
    <property type="evidence" value="ECO:0000318"/>
    <property type="project" value="GO_Central"/>
</dbReference>
<dbReference type="PANTHER" id="PTHR32468">
    <property type="entry name" value="CATION/H + ANTIPORTER"/>
    <property type="match status" value="1"/>
</dbReference>
<dbReference type="PANTHER" id="PTHR32468:SF23">
    <property type="entry name" value="CATION_H(+) ANTIPORTER 14"/>
    <property type="match status" value="1"/>
</dbReference>
<feature type="transmembrane region" description="Helical" evidence="11">
    <location>
        <begin position="365"/>
        <end position="386"/>
    </location>
</feature>
<evidence type="ECO:0000259" key="14">
    <source>
        <dbReference type="Pfam" id="PF23259"/>
    </source>
</evidence>
<evidence type="ECO:0000256" key="7">
    <source>
        <dbReference type="ARBA" id="ARBA00023065"/>
    </source>
</evidence>
<reference evidence="15 16" key="2">
    <citation type="journal article" date="2017" name="Genome Biol.">
        <title>New reference genome sequences of hot pepper reveal the massive evolution of plant disease-resistance genes by retroduplication.</title>
        <authorList>
            <person name="Kim S."/>
            <person name="Park J."/>
            <person name="Yeom S.I."/>
            <person name="Kim Y.M."/>
            <person name="Seo E."/>
            <person name="Kim K.T."/>
            <person name="Kim M.S."/>
            <person name="Lee J.M."/>
            <person name="Cheong K."/>
            <person name="Shin H.S."/>
            <person name="Kim S.B."/>
            <person name="Han K."/>
            <person name="Lee J."/>
            <person name="Park M."/>
            <person name="Lee H.A."/>
            <person name="Lee H.Y."/>
            <person name="Lee Y."/>
            <person name="Oh S."/>
            <person name="Lee J.H."/>
            <person name="Choi E."/>
            <person name="Choi E."/>
            <person name="Lee S.E."/>
            <person name="Jeon J."/>
            <person name="Kim H."/>
            <person name="Choi G."/>
            <person name="Song H."/>
            <person name="Lee J."/>
            <person name="Lee S.C."/>
            <person name="Kwon J.K."/>
            <person name="Lee H.Y."/>
            <person name="Koo N."/>
            <person name="Hong Y."/>
            <person name="Kim R.W."/>
            <person name="Kang W.H."/>
            <person name="Huh J.H."/>
            <person name="Kang B.C."/>
            <person name="Yang T.J."/>
            <person name="Lee Y.H."/>
            <person name="Bennetzen J.L."/>
            <person name="Choi D."/>
        </authorList>
    </citation>
    <scope>NUCLEOTIDE SEQUENCE [LARGE SCALE GENOMIC DNA]</scope>
    <source>
        <strain evidence="16">cv. CM334</strain>
    </source>
</reference>
<reference evidence="15 16" key="1">
    <citation type="journal article" date="2014" name="Nat. Genet.">
        <title>Genome sequence of the hot pepper provides insights into the evolution of pungency in Capsicum species.</title>
        <authorList>
            <person name="Kim S."/>
            <person name="Park M."/>
            <person name="Yeom S.I."/>
            <person name="Kim Y.M."/>
            <person name="Lee J.M."/>
            <person name="Lee H.A."/>
            <person name="Seo E."/>
            <person name="Choi J."/>
            <person name="Cheong K."/>
            <person name="Kim K.T."/>
            <person name="Jung K."/>
            <person name="Lee G.W."/>
            <person name="Oh S.K."/>
            <person name="Bae C."/>
            <person name="Kim S.B."/>
            <person name="Lee H.Y."/>
            <person name="Kim S.Y."/>
            <person name="Kim M.S."/>
            <person name="Kang B.C."/>
            <person name="Jo Y.D."/>
            <person name="Yang H.B."/>
            <person name="Jeong H.J."/>
            <person name="Kang W.H."/>
            <person name="Kwon J.K."/>
            <person name="Shin C."/>
            <person name="Lim J.Y."/>
            <person name="Park J.H."/>
            <person name="Huh J.H."/>
            <person name="Kim J.S."/>
            <person name="Kim B.D."/>
            <person name="Cohen O."/>
            <person name="Paran I."/>
            <person name="Suh M.C."/>
            <person name="Lee S.B."/>
            <person name="Kim Y.K."/>
            <person name="Shin Y."/>
            <person name="Noh S.J."/>
            <person name="Park J."/>
            <person name="Seo Y.S."/>
            <person name="Kwon S.Y."/>
            <person name="Kim H.A."/>
            <person name="Park J.M."/>
            <person name="Kim H.J."/>
            <person name="Choi S.B."/>
            <person name="Bosland P.W."/>
            <person name="Reeves G."/>
            <person name="Jo S.H."/>
            <person name="Lee B.W."/>
            <person name="Cho H.T."/>
            <person name="Choi H.S."/>
            <person name="Lee M.S."/>
            <person name="Yu Y."/>
            <person name="Do Choi Y."/>
            <person name="Park B.S."/>
            <person name="van Deynze A."/>
            <person name="Ashrafi H."/>
            <person name="Hill T."/>
            <person name="Kim W.T."/>
            <person name="Pai H.S."/>
            <person name="Ahn H.K."/>
            <person name="Yeam I."/>
            <person name="Giovannoni J.J."/>
            <person name="Rose J.K."/>
            <person name="Sorensen I."/>
            <person name="Lee S.J."/>
            <person name="Kim R.W."/>
            <person name="Choi I.Y."/>
            <person name="Choi B.S."/>
            <person name="Lim J.S."/>
            <person name="Lee Y.H."/>
            <person name="Choi D."/>
        </authorList>
    </citation>
    <scope>NUCLEOTIDE SEQUENCE [LARGE SCALE GENOMIC DNA]</scope>
    <source>
        <strain evidence="16">cv. CM334</strain>
    </source>
</reference>
<dbReference type="EMBL" id="AYRZ02000052">
    <property type="protein sequence ID" value="PHT62935.1"/>
    <property type="molecule type" value="Genomic_DNA"/>
</dbReference>
<dbReference type="Gramene" id="PHT62935">
    <property type="protein sequence ID" value="PHT62935"/>
    <property type="gene ID" value="T459_33222"/>
</dbReference>
<keyword evidence="2" id="KW-0813">Transport</keyword>
<feature type="transmembrane region" description="Helical" evidence="11">
    <location>
        <begin position="108"/>
        <end position="129"/>
    </location>
</feature>
<evidence type="ECO:0000256" key="10">
    <source>
        <dbReference type="SAM" id="MobiDB-lite"/>
    </source>
</evidence>
<feature type="transmembrane region" description="Helical" evidence="11">
    <location>
        <begin position="47"/>
        <end position="68"/>
    </location>
</feature>
<evidence type="ECO:0000256" key="4">
    <source>
        <dbReference type="ARBA" id="ARBA00022692"/>
    </source>
</evidence>
<evidence type="ECO:0000256" key="11">
    <source>
        <dbReference type="SAM" id="Phobius"/>
    </source>
</evidence>
<dbReference type="GO" id="GO:0006813">
    <property type="term" value="P:potassium ion transport"/>
    <property type="evidence" value="ECO:0007669"/>
    <property type="project" value="UniProtKB-KW"/>
</dbReference>
<feature type="domain" description="Cation/H+ exchanger transmembrane" evidence="12">
    <location>
        <begin position="59"/>
        <end position="436"/>
    </location>
</feature>
<name>A0A2G2XZL2_CAPAN</name>
<dbReference type="Pfam" id="PF23259">
    <property type="entry name" value="CHX17_C"/>
    <property type="match status" value="1"/>
</dbReference>
<feature type="transmembrane region" description="Helical" evidence="11">
    <location>
        <begin position="392"/>
        <end position="410"/>
    </location>
</feature>
<feature type="transmembrane region" description="Helical" evidence="11">
    <location>
        <begin position="243"/>
        <end position="264"/>
    </location>
</feature>
<dbReference type="Proteomes" id="UP000222542">
    <property type="component" value="Unassembled WGS sequence"/>
</dbReference>
<feature type="transmembrane region" description="Helical" evidence="11">
    <location>
        <begin position="209"/>
        <end position="231"/>
    </location>
</feature>
<evidence type="ECO:0000313" key="16">
    <source>
        <dbReference type="Proteomes" id="UP000222542"/>
    </source>
</evidence>
<dbReference type="SMR" id="A0A2G2XZL2"/>
<keyword evidence="6 11" id="KW-1133">Transmembrane helix</keyword>